<dbReference type="Proteomes" id="UP000280509">
    <property type="component" value="Unassembled WGS sequence"/>
</dbReference>
<organism evidence="1 2">
    <name type="scientific">Streptococcus chosunensis</name>
    <dbReference type="NCBI Taxonomy" id="2707003"/>
    <lineage>
        <taxon>Bacteria</taxon>
        <taxon>Bacillati</taxon>
        <taxon>Bacillota</taxon>
        <taxon>Bacilli</taxon>
        <taxon>Lactobacillales</taxon>
        <taxon>Streptococcaceae</taxon>
        <taxon>Streptococcus</taxon>
        <taxon>Streptococcus mitis group</taxon>
    </lineage>
</organism>
<sequence length="62" mass="6966">MEASSAWTNFSEADSNHKLQCYKIGEFSIDLDTQITLLANLHTNPEINVLRQSKKPTVVGFL</sequence>
<dbReference type="EMBL" id="RBCK01000003">
    <property type="protein sequence ID" value="RKN71367.1"/>
    <property type="molecule type" value="Genomic_DNA"/>
</dbReference>
<evidence type="ECO:0000313" key="1">
    <source>
        <dbReference type="EMBL" id="RKN71367.1"/>
    </source>
</evidence>
<reference evidence="1 2" key="1">
    <citation type="submission" date="2018-09" db="EMBL/GenBank/DDBJ databases">
        <title>Draft genome sequence of Streptococcus sp. KCOM 1699 (=ChDC B353).</title>
        <authorList>
            <person name="Kook J.-K."/>
            <person name="Park S.-N."/>
            <person name="Lim Y.K."/>
        </authorList>
    </citation>
    <scope>NUCLEOTIDE SEQUENCE [LARGE SCALE GENOMIC DNA]</scope>
    <source>
        <strain evidence="1 2">ChDC B353</strain>
    </source>
</reference>
<name>A0A3B0BH76_9STRE</name>
<keyword evidence="2" id="KW-1185">Reference proteome</keyword>
<evidence type="ECO:0000313" key="2">
    <source>
        <dbReference type="Proteomes" id="UP000280509"/>
    </source>
</evidence>
<accession>A0A3B0BH76</accession>
<protein>
    <submittedName>
        <fullName evidence="1">Uncharacterized protein</fullName>
    </submittedName>
</protein>
<gene>
    <name evidence="1" type="ORF">D7D54_08675</name>
</gene>
<dbReference type="AlphaFoldDB" id="A0A3B0BH76"/>
<comment type="caution">
    <text evidence="1">The sequence shown here is derived from an EMBL/GenBank/DDBJ whole genome shotgun (WGS) entry which is preliminary data.</text>
</comment>
<proteinExistence type="predicted"/>